<feature type="compositionally biased region" description="Basic residues" evidence="1">
    <location>
        <begin position="114"/>
        <end position="126"/>
    </location>
</feature>
<feature type="region of interest" description="Disordered" evidence="1">
    <location>
        <begin position="173"/>
        <end position="207"/>
    </location>
</feature>
<gene>
    <name evidence="2" type="ORF">PILCRDRAFT_17216</name>
</gene>
<accession>A0A0C3ABV2</accession>
<feature type="compositionally biased region" description="Acidic residues" evidence="1">
    <location>
        <begin position="73"/>
        <end position="94"/>
    </location>
</feature>
<evidence type="ECO:0000256" key="1">
    <source>
        <dbReference type="SAM" id="MobiDB-lite"/>
    </source>
</evidence>
<dbReference type="InParanoid" id="A0A0C3ABV2"/>
<protein>
    <submittedName>
        <fullName evidence="2">Uncharacterized protein</fullName>
    </submittedName>
</protein>
<evidence type="ECO:0000313" key="2">
    <source>
        <dbReference type="EMBL" id="KIM71268.1"/>
    </source>
</evidence>
<feature type="region of interest" description="Disordered" evidence="1">
    <location>
        <begin position="66"/>
        <end position="141"/>
    </location>
</feature>
<sequence>MSKAKKKSAVSTCKLKELRAQINDVGEDVTQIEREDVSKKLSEKVAILPQKAAANWKNKQLKAVGINTQDLESASESEEAGSKEEGDEDSEDEEKPQPKKIKKDTKVTISLAKIKAKRLPLGRPKKPQTVESDGDLSDLDNKLANVPPEKVHKVNKAHDVKLEDIFSDGEVALAPHKSRVKPASDHDEDSDSSELKSNQKLKEGHAPDAMPFKWTKADISLVCPEEDCNDMVTRNPSAGLVALFRDCAHTIHKQGANADGVWRLNLQICTTM</sequence>
<reference evidence="3" key="2">
    <citation type="submission" date="2015-01" db="EMBL/GenBank/DDBJ databases">
        <title>Evolutionary Origins and Diversification of the Mycorrhizal Mutualists.</title>
        <authorList>
            <consortium name="DOE Joint Genome Institute"/>
            <consortium name="Mycorrhizal Genomics Consortium"/>
            <person name="Kohler A."/>
            <person name="Kuo A."/>
            <person name="Nagy L.G."/>
            <person name="Floudas D."/>
            <person name="Copeland A."/>
            <person name="Barry K.W."/>
            <person name="Cichocki N."/>
            <person name="Veneault-Fourrey C."/>
            <person name="LaButti K."/>
            <person name="Lindquist E.A."/>
            <person name="Lipzen A."/>
            <person name="Lundell T."/>
            <person name="Morin E."/>
            <person name="Murat C."/>
            <person name="Riley R."/>
            <person name="Ohm R."/>
            <person name="Sun H."/>
            <person name="Tunlid A."/>
            <person name="Henrissat B."/>
            <person name="Grigoriev I.V."/>
            <person name="Hibbett D.S."/>
            <person name="Martin F."/>
        </authorList>
    </citation>
    <scope>NUCLEOTIDE SEQUENCE [LARGE SCALE GENOMIC DNA]</scope>
    <source>
        <strain evidence="3">F 1598</strain>
    </source>
</reference>
<proteinExistence type="predicted"/>
<organism evidence="2 3">
    <name type="scientific">Piloderma croceum (strain F 1598)</name>
    <dbReference type="NCBI Taxonomy" id="765440"/>
    <lineage>
        <taxon>Eukaryota</taxon>
        <taxon>Fungi</taxon>
        <taxon>Dikarya</taxon>
        <taxon>Basidiomycota</taxon>
        <taxon>Agaricomycotina</taxon>
        <taxon>Agaricomycetes</taxon>
        <taxon>Agaricomycetidae</taxon>
        <taxon>Atheliales</taxon>
        <taxon>Atheliaceae</taxon>
        <taxon>Piloderma</taxon>
    </lineage>
</organism>
<evidence type="ECO:0000313" key="3">
    <source>
        <dbReference type="Proteomes" id="UP000054166"/>
    </source>
</evidence>
<reference evidence="2 3" key="1">
    <citation type="submission" date="2014-04" db="EMBL/GenBank/DDBJ databases">
        <authorList>
            <consortium name="DOE Joint Genome Institute"/>
            <person name="Kuo A."/>
            <person name="Tarkka M."/>
            <person name="Buscot F."/>
            <person name="Kohler A."/>
            <person name="Nagy L.G."/>
            <person name="Floudas D."/>
            <person name="Copeland A."/>
            <person name="Barry K.W."/>
            <person name="Cichocki N."/>
            <person name="Veneault-Fourrey C."/>
            <person name="LaButti K."/>
            <person name="Lindquist E.A."/>
            <person name="Lipzen A."/>
            <person name="Lundell T."/>
            <person name="Morin E."/>
            <person name="Murat C."/>
            <person name="Sun H."/>
            <person name="Tunlid A."/>
            <person name="Henrissat B."/>
            <person name="Grigoriev I.V."/>
            <person name="Hibbett D.S."/>
            <person name="Martin F."/>
            <person name="Nordberg H.P."/>
            <person name="Cantor M.N."/>
            <person name="Hua S.X."/>
        </authorList>
    </citation>
    <scope>NUCLEOTIDE SEQUENCE [LARGE SCALE GENOMIC DNA]</scope>
    <source>
        <strain evidence="2 3">F 1598</strain>
    </source>
</reference>
<dbReference type="AlphaFoldDB" id="A0A0C3ABV2"/>
<dbReference type="Proteomes" id="UP000054166">
    <property type="component" value="Unassembled WGS sequence"/>
</dbReference>
<dbReference type="EMBL" id="KN833376">
    <property type="protein sequence ID" value="KIM71268.1"/>
    <property type="molecule type" value="Genomic_DNA"/>
</dbReference>
<keyword evidence="3" id="KW-1185">Reference proteome</keyword>
<name>A0A0C3ABV2_PILCF</name>
<dbReference type="HOGENOM" id="CLU_827832_0_0_1"/>